<sequence>MVLFLLAPCVALASSRTKTDTVYMRNGDKITGEIQSLSQGQLSVKPKYTSTAFVIDWSEVDHVESAQDFVIADPAGKIYTGTLGKGAEDRTLVIDEGVSVTLPLDSVIEIDQLGETFLKRMRGNFDVGSSFAKSNGQKNLTVEGDLGYQSKEHLFSLDTSSQFSSQKETSNTNETTAKIALFQQLRKSNWYGGGLTNFLSSTEQQIALRSTLGGGVANRLIFTNRTNLTAMGGLAFTVERDAQGAVSTARTKALDSAFAVQYSTFRFDSTTFNTTVWLYPSLTSPGRVRMTLNQDIYHKFFGDFYVRVSFYDNYDNQPVVGAPSNNLGATSTVGWSFH</sequence>
<comment type="caution">
    <text evidence="1">The sequence shown here is derived from an EMBL/GenBank/DDBJ whole genome shotgun (WGS) entry which is preliminary data.</text>
</comment>
<dbReference type="AlphaFoldDB" id="A0A9X0U1R9"/>
<dbReference type="EMBL" id="JACHEB010000001">
    <property type="protein sequence ID" value="MBB5326558.1"/>
    <property type="molecule type" value="Genomic_DNA"/>
</dbReference>
<dbReference type="Pfam" id="PF04338">
    <property type="entry name" value="DUF481"/>
    <property type="match status" value="1"/>
</dbReference>
<evidence type="ECO:0000313" key="1">
    <source>
        <dbReference type="EMBL" id="MBB5326558.1"/>
    </source>
</evidence>
<evidence type="ECO:0000313" key="2">
    <source>
        <dbReference type="Proteomes" id="UP000535182"/>
    </source>
</evidence>
<evidence type="ECO:0008006" key="3">
    <source>
        <dbReference type="Google" id="ProtNLM"/>
    </source>
</evidence>
<protein>
    <recommendedName>
        <fullName evidence="3">DUF481 domain-containing protein</fullName>
    </recommendedName>
</protein>
<organism evidence="1 2">
    <name type="scientific">Tunturiibacter gelidiferens</name>
    <dbReference type="NCBI Taxonomy" id="3069689"/>
    <lineage>
        <taxon>Bacteria</taxon>
        <taxon>Pseudomonadati</taxon>
        <taxon>Acidobacteriota</taxon>
        <taxon>Terriglobia</taxon>
        <taxon>Terriglobales</taxon>
        <taxon>Acidobacteriaceae</taxon>
        <taxon>Tunturiibacter</taxon>
    </lineage>
</organism>
<keyword evidence="2" id="KW-1185">Reference proteome</keyword>
<proteinExistence type="predicted"/>
<gene>
    <name evidence="1" type="ORF">HDF14_000152</name>
</gene>
<dbReference type="Proteomes" id="UP000535182">
    <property type="component" value="Unassembled WGS sequence"/>
</dbReference>
<dbReference type="RefSeq" id="WP_183972593.1">
    <property type="nucleotide sequence ID" value="NZ_JACHEB010000001.1"/>
</dbReference>
<name>A0A9X0U1R9_9BACT</name>
<reference evidence="1 2" key="1">
    <citation type="submission" date="2020-08" db="EMBL/GenBank/DDBJ databases">
        <title>Genomic Encyclopedia of Type Strains, Phase IV (KMG-V): Genome sequencing to study the core and pangenomes of soil and plant-associated prokaryotes.</title>
        <authorList>
            <person name="Whitman W."/>
        </authorList>
    </citation>
    <scope>NUCLEOTIDE SEQUENCE [LARGE SCALE GENOMIC DNA]</scope>
    <source>
        <strain evidence="1 2">X5P2</strain>
    </source>
</reference>
<accession>A0A9X0U1R9</accession>
<dbReference type="InterPro" id="IPR007433">
    <property type="entry name" value="DUF481"/>
</dbReference>